<name>A0A9W6R6P6_9PSEU</name>
<dbReference type="Proteomes" id="UP001165136">
    <property type="component" value="Unassembled WGS sequence"/>
</dbReference>
<gene>
    <name evidence="1" type="ORF">Atai01_50740</name>
</gene>
<evidence type="ECO:0000313" key="2">
    <source>
        <dbReference type="Proteomes" id="UP001165136"/>
    </source>
</evidence>
<dbReference type="RefSeq" id="WP_285488397.1">
    <property type="nucleotide sequence ID" value="NZ_BSTI01000011.1"/>
</dbReference>
<dbReference type="AlphaFoldDB" id="A0A9W6R6P6"/>
<organism evidence="1 2">
    <name type="scientific">Amycolatopsis taiwanensis</name>
    <dbReference type="NCBI Taxonomy" id="342230"/>
    <lineage>
        <taxon>Bacteria</taxon>
        <taxon>Bacillati</taxon>
        <taxon>Actinomycetota</taxon>
        <taxon>Actinomycetes</taxon>
        <taxon>Pseudonocardiales</taxon>
        <taxon>Pseudonocardiaceae</taxon>
        <taxon>Amycolatopsis</taxon>
    </lineage>
</organism>
<accession>A0A9W6R6P6</accession>
<proteinExistence type="predicted"/>
<sequence>MVQGFDLTGDSVSGLVVADGTDDGTTLAVAHSVSPEPFLAGADVVGTGAAGADVVGTGAAGEDVVGTGVAGADVTDSAGTGGAGAAAPAAGVVNNRLAPSASNPAPATTNLARIAQPPQMVSFALNTPEEAVRLPAPS</sequence>
<protein>
    <submittedName>
        <fullName evidence="1">Uncharacterized protein</fullName>
    </submittedName>
</protein>
<evidence type="ECO:0000313" key="1">
    <source>
        <dbReference type="EMBL" id="GLY68455.1"/>
    </source>
</evidence>
<dbReference type="EMBL" id="BSTI01000011">
    <property type="protein sequence ID" value="GLY68455.1"/>
    <property type="molecule type" value="Genomic_DNA"/>
</dbReference>
<comment type="caution">
    <text evidence="1">The sequence shown here is derived from an EMBL/GenBank/DDBJ whole genome shotgun (WGS) entry which is preliminary data.</text>
</comment>
<keyword evidence="2" id="KW-1185">Reference proteome</keyword>
<reference evidence="1" key="1">
    <citation type="submission" date="2023-03" db="EMBL/GenBank/DDBJ databases">
        <title>Amycolatopsis taiwanensis NBRC 103393.</title>
        <authorList>
            <person name="Ichikawa N."/>
            <person name="Sato H."/>
            <person name="Tonouchi N."/>
        </authorList>
    </citation>
    <scope>NUCLEOTIDE SEQUENCE</scope>
    <source>
        <strain evidence="1">NBRC 103393</strain>
    </source>
</reference>